<dbReference type="InterPro" id="IPR000904">
    <property type="entry name" value="Sec7_dom"/>
</dbReference>
<feature type="domain" description="Mon2/Sec7/BIG1-like HDS" evidence="4">
    <location>
        <begin position="398"/>
        <end position="479"/>
    </location>
</feature>
<dbReference type="InterPro" id="IPR046455">
    <property type="entry name" value="Sec7/BIG1-like_C"/>
</dbReference>
<evidence type="ECO:0000313" key="7">
    <source>
        <dbReference type="Proteomes" id="UP000001645"/>
    </source>
</evidence>
<dbReference type="AlphaFoldDB" id="A0A803XX46"/>
<dbReference type="Gene3D" id="1.25.10.10">
    <property type="entry name" value="Leucine-rich Repeat Variant"/>
    <property type="match status" value="1"/>
</dbReference>
<proteinExistence type="predicted"/>
<dbReference type="InterPro" id="IPR015403">
    <property type="entry name" value="Mon2/Sec7/BIG1-like_HDS"/>
</dbReference>
<name>A0A803XX46_MELGA</name>
<dbReference type="GeneTree" id="ENSGT00940000158950"/>
<dbReference type="InterPro" id="IPR023394">
    <property type="entry name" value="Sec7_C_sf"/>
</dbReference>
<dbReference type="Bgee" id="ENSMGAG00000004762">
    <property type="expression patterns" value="Expressed in bursa of Fabricius and 17 other cell types or tissues"/>
</dbReference>
<dbReference type="SUPFAM" id="SSF48371">
    <property type="entry name" value="ARM repeat"/>
    <property type="match status" value="1"/>
</dbReference>
<reference evidence="6" key="3">
    <citation type="submission" date="2025-09" db="UniProtKB">
        <authorList>
            <consortium name="Ensembl"/>
        </authorList>
    </citation>
    <scope>IDENTIFICATION</scope>
</reference>
<evidence type="ECO:0008006" key="8">
    <source>
        <dbReference type="Google" id="ProtNLM"/>
    </source>
</evidence>
<dbReference type="Pfam" id="PF20252">
    <property type="entry name" value="BIG2_C"/>
    <property type="match status" value="1"/>
</dbReference>
<dbReference type="Pfam" id="PF01369">
    <property type="entry name" value="Sec7"/>
    <property type="match status" value="1"/>
</dbReference>
<comment type="subcellular location">
    <subcellularLocation>
        <location evidence="1">Cytoplasm</location>
    </subcellularLocation>
</comment>
<dbReference type="SUPFAM" id="SSF48425">
    <property type="entry name" value="Sec7 domain"/>
    <property type="match status" value="1"/>
</dbReference>
<dbReference type="Pfam" id="PF09324">
    <property type="entry name" value="Sec7-like_HDS"/>
    <property type="match status" value="1"/>
</dbReference>
<evidence type="ECO:0000259" key="5">
    <source>
        <dbReference type="Pfam" id="PF20252"/>
    </source>
</evidence>
<dbReference type="InterPro" id="IPR016024">
    <property type="entry name" value="ARM-type_fold"/>
</dbReference>
<dbReference type="GO" id="GO:0032012">
    <property type="term" value="P:regulation of ARF protein signal transduction"/>
    <property type="evidence" value="ECO:0007669"/>
    <property type="project" value="InterPro"/>
</dbReference>
<dbReference type="InterPro" id="IPR011989">
    <property type="entry name" value="ARM-like"/>
</dbReference>
<evidence type="ECO:0000259" key="3">
    <source>
        <dbReference type="Pfam" id="PF01369"/>
    </source>
</evidence>
<evidence type="ECO:0000256" key="2">
    <source>
        <dbReference type="ARBA" id="ARBA00022490"/>
    </source>
</evidence>
<dbReference type="InterPro" id="IPR035999">
    <property type="entry name" value="Sec7_dom_sf"/>
</dbReference>
<dbReference type="GO" id="GO:0005085">
    <property type="term" value="F:guanyl-nucleotide exchange factor activity"/>
    <property type="evidence" value="ECO:0007669"/>
    <property type="project" value="InterPro"/>
</dbReference>
<dbReference type="PANTHER" id="PTHR10663">
    <property type="entry name" value="GUANYL-NUCLEOTIDE EXCHANGE FACTOR"/>
    <property type="match status" value="1"/>
</dbReference>
<gene>
    <name evidence="6" type="primary">LOC100542094</name>
</gene>
<feature type="domain" description="Sec7/BIG1-like C-terminal" evidence="5">
    <location>
        <begin position="729"/>
        <end position="934"/>
    </location>
</feature>
<evidence type="ECO:0000259" key="4">
    <source>
        <dbReference type="Pfam" id="PF09324"/>
    </source>
</evidence>
<dbReference type="GO" id="GO:0005737">
    <property type="term" value="C:cytoplasm"/>
    <property type="evidence" value="ECO:0007669"/>
    <property type="project" value="UniProtKB-SubCell"/>
</dbReference>
<organism evidence="6 7">
    <name type="scientific">Meleagris gallopavo</name>
    <name type="common">Wild turkey</name>
    <dbReference type="NCBI Taxonomy" id="9103"/>
    <lineage>
        <taxon>Eukaryota</taxon>
        <taxon>Metazoa</taxon>
        <taxon>Chordata</taxon>
        <taxon>Craniata</taxon>
        <taxon>Vertebrata</taxon>
        <taxon>Euteleostomi</taxon>
        <taxon>Archelosauria</taxon>
        <taxon>Archosauria</taxon>
        <taxon>Dinosauria</taxon>
        <taxon>Saurischia</taxon>
        <taxon>Theropoda</taxon>
        <taxon>Coelurosauria</taxon>
        <taxon>Aves</taxon>
        <taxon>Neognathae</taxon>
        <taxon>Galloanserae</taxon>
        <taxon>Galliformes</taxon>
        <taxon>Phasianidae</taxon>
        <taxon>Meleagridinae</taxon>
        <taxon>Meleagris</taxon>
    </lineage>
</organism>
<feature type="domain" description="SEC7" evidence="3">
    <location>
        <begin position="18"/>
        <end position="62"/>
    </location>
</feature>
<dbReference type="Proteomes" id="UP000001645">
    <property type="component" value="Chromosome 22"/>
</dbReference>
<reference evidence="6 7" key="1">
    <citation type="journal article" date="2010" name="PLoS Biol.">
        <title>Multi-platform next-generation sequencing of the domestic turkey (Meleagris gallopavo): genome assembly and analysis.</title>
        <authorList>
            <person name="Dalloul R.A."/>
            <person name="Long J.A."/>
            <person name="Zimin A.V."/>
            <person name="Aslam L."/>
            <person name="Beal K."/>
            <person name="Blomberg L.A."/>
            <person name="Bouffard P."/>
            <person name="Burt D.W."/>
            <person name="Crasta O."/>
            <person name="Crooijmans R.P."/>
            <person name="Cooper K."/>
            <person name="Coulombe R.A."/>
            <person name="De S."/>
            <person name="Delany M.E."/>
            <person name="Dodgson J.B."/>
            <person name="Dong J.J."/>
            <person name="Evans C."/>
            <person name="Frederickson K.M."/>
            <person name="Flicek P."/>
            <person name="Florea L."/>
            <person name="Folkerts O."/>
            <person name="Groenen M.A."/>
            <person name="Harkins T.T."/>
            <person name="Herrero J."/>
            <person name="Hoffmann S."/>
            <person name="Megens H.J."/>
            <person name="Jiang A."/>
            <person name="de Jong P."/>
            <person name="Kaiser P."/>
            <person name="Kim H."/>
            <person name="Kim K.W."/>
            <person name="Kim S."/>
            <person name="Langenberger D."/>
            <person name="Lee M.K."/>
            <person name="Lee T."/>
            <person name="Mane S."/>
            <person name="Marcais G."/>
            <person name="Marz M."/>
            <person name="McElroy A.P."/>
            <person name="Modise T."/>
            <person name="Nefedov M."/>
            <person name="Notredame C."/>
            <person name="Paton I.R."/>
            <person name="Payne W.S."/>
            <person name="Pertea G."/>
            <person name="Prickett D."/>
            <person name="Puiu D."/>
            <person name="Qioa D."/>
            <person name="Raineri E."/>
            <person name="Ruffier M."/>
            <person name="Salzberg S.L."/>
            <person name="Schatz M.C."/>
            <person name="Scheuring C."/>
            <person name="Schmidt C.J."/>
            <person name="Schroeder S."/>
            <person name="Searle S.M."/>
            <person name="Smith E.J."/>
            <person name="Smith J."/>
            <person name="Sonstegard T.S."/>
            <person name="Stadler P.F."/>
            <person name="Tafer H."/>
            <person name="Tu Z.J."/>
            <person name="Van Tassell C.P."/>
            <person name="Vilella A.J."/>
            <person name="Williams K.P."/>
            <person name="Yorke J.A."/>
            <person name="Zhang L."/>
            <person name="Zhang H.B."/>
            <person name="Zhang X."/>
            <person name="Zhang Y."/>
            <person name="Reed K.M."/>
        </authorList>
    </citation>
    <scope>NUCLEOTIDE SEQUENCE [LARGE SCALE GENOMIC DNA]</scope>
</reference>
<dbReference type="Ensembl" id="ENSMGAT00000024127.1">
    <property type="protein sequence ID" value="ENSMGAP00000024092.1"/>
    <property type="gene ID" value="ENSMGAG00000004762.3"/>
</dbReference>
<dbReference type="FunFam" id="1.25.10.10:FF:000143">
    <property type="entry name" value="ADP-ribosylation factor guanine nucleotide-exchange factor 2 (brefeldin A-inhibited)"/>
    <property type="match status" value="1"/>
</dbReference>
<evidence type="ECO:0000313" key="6">
    <source>
        <dbReference type="Ensembl" id="ENSMGAP00000024092.1"/>
    </source>
</evidence>
<accession>A0A803XX46</accession>
<reference evidence="6" key="2">
    <citation type="submission" date="2025-08" db="UniProtKB">
        <authorList>
            <consortium name="Ensembl"/>
        </authorList>
    </citation>
    <scope>IDENTIFICATION</scope>
</reference>
<dbReference type="PANTHER" id="PTHR10663:SF124">
    <property type="entry name" value="BREFELDIN A-INHIBITED GUANINE NUCLEOTIDE-EXCHANGE PROTEIN 2"/>
    <property type="match status" value="1"/>
</dbReference>
<keyword evidence="2" id="KW-0963">Cytoplasm</keyword>
<protein>
    <recommendedName>
        <fullName evidence="8">ADP ribosylation factor guanine nucleotide exchange factor 2</fullName>
    </recommendedName>
</protein>
<dbReference type="Gene3D" id="1.10.1000.11">
    <property type="entry name" value="Arf Nucleotide-binding Site Opener,domain 2"/>
    <property type="match status" value="1"/>
</dbReference>
<keyword evidence="7" id="KW-1185">Reference proteome</keyword>
<evidence type="ECO:0000256" key="1">
    <source>
        <dbReference type="ARBA" id="ARBA00004496"/>
    </source>
</evidence>
<sequence length="960" mass="109870">MYVHGCYQLVCCNLVNQSNFISVKNKMTKEQYIKMNRGINDSKDLPVEYLSTIYEEIEGKKIAMKETKEYAIATKCSKPSVANEKQRRLLYNLEMEQMAKTAKALMEAVSHAKAPFTSATHLDHVRPMFKLVWTPLLAAYSVGLQNCDDTEVASLCLEGIRCAIRIACIFGMQLERDAYVQALARFSLLTASSSITEMKQKNIDTIKTLITVAHTDGNYLGNSWHEILKCISQLELAQLIGTGVKTRYLSGAGREREGIIKGYASGGEEFMGNLVGSGADKRHMASIQESVGETSSQSVVVAVDRIFTGSTRLDGNAIVDFVRWLCAVSMDELASPHHPRMFSLQKIVEISYYNMNRIRLQWSRIWQVIGDHFNKVGCNPNEDVAIFAVDSLRQLSMKFLEKGELANFRFQKDFLRPFEHIMKKNRSPTIRDMVIRCIAQMVNSQAGNIRSGWKNIFAVFHQAASDHDGNIVELAFQTTAHIVTNIFQQHFPAAIDSFQDAVKCLSEFACNVAFPDTSMEAIRLIRYCAKYVSERPQVLREYTSDDMNVAPGDRVWVRGWFPILFELSCIINRCKLDVRTRGLTVMFEIMKSYGHTFEKHWWQDLFRIVFRIFDNMKLPEQQTEKSEWMTTTCNHALYAICDVFTQFYEALNEILLPDILAQLHWCVKQENEQLARSGTNCLENLVILNGQKFSPEVWGQTCNFASETSFCFSISLDQKLFAGLLIKCVVQLELIQTIDNIVFYPATSKKEDAEHMAAAQRDALDADIHIDTEDQGMYKHMSSHHLFKLLDCLQESHSFSKAFNSNYEQRTVLWRAGFKGKSKPNLLKQETSSLACCLRILFRMYVDENRRDSWDAIQQRLLSVCSEALAYFITVNSESHREAWTNLLLLLLTKTLKISDEKFKAHASTYYPYLCEIMQFDLIPELRAVLRKFFLRIGVVFKICVTEEQIRTTGTNLPSW</sequence>